<evidence type="ECO:0000313" key="4">
    <source>
        <dbReference type="Proteomes" id="UP000838748"/>
    </source>
</evidence>
<dbReference type="SMART" id="SM00530">
    <property type="entry name" value="HTH_XRE"/>
    <property type="match status" value="1"/>
</dbReference>
<name>A0ABM9A5J8_9VIBR</name>
<proteinExistence type="predicted"/>
<reference evidence="3" key="1">
    <citation type="submission" date="2021-11" db="EMBL/GenBank/DDBJ databases">
        <authorList>
            <person name="Rodrigo-Torres L."/>
            <person name="Arahal R. D."/>
            <person name="Lucena T."/>
        </authorList>
    </citation>
    <scope>NUCLEOTIDE SEQUENCE</scope>
    <source>
        <strain evidence="3">CECT 7928</strain>
    </source>
</reference>
<keyword evidence="1" id="KW-1133">Transmembrane helix</keyword>
<dbReference type="InterPro" id="IPR010982">
    <property type="entry name" value="Lambda_DNA-bd_dom_sf"/>
</dbReference>
<evidence type="ECO:0000256" key="1">
    <source>
        <dbReference type="SAM" id="Phobius"/>
    </source>
</evidence>
<feature type="domain" description="HTH cro/C1-type" evidence="2">
    <location>
        <begin position="15"/>
        <end position="68"/>
    </location>
</feature>
<organism evidence="3 4">
    <name type="scientific">Vibrio marisflavi CECT 7928</name>
    <dbReference type="NCBI Taxonomy" id="634439"/>
    <lineage>
        <taxon>Bacteria</taxon>
        <taxon>Pseudomonadati</taxon>
        <taxon>Pseudomonadota</taxon>
        <taxon>Gammaproteobacteria</taxon>
        <taxon>Vibrionales</taxon>
        <taxon>Vibrionaceae</taxon>
        <taxon>Vibrio</taxon>
    </lineage>
</organism>
<gene>
    <name evidence="3" type="ORF">VMF7928_02637</name>
</gene>
<dbReference type="InterPro" id="IPR001387">
    <property type="entry name" value="Cro/C1-type_HTH"/>
</dbReference>
<keyword evidence="1" id="KW-0812">Transmembrane</keyword>
<dbReference type="CDD" id="cd00093">
    <property type="entry name" value="HTH_XRE"/>
    <property type="match status" value="1"/>
</dbReference>
<dbReference type="Pfam" id="PF01381">
    <property type="entry name" value="HTH_3"/>
    <property type="match status" value="1"/>
</dbReference>
<keyword evidence="1" id="KW-0472">Membrane</keyword>
<evidence type="ECO:0000313" key="3">
    <source>
        <dbReference type="EMBL" id="CAH0540139.1"/>
    </source>
</evidence>
<dbReference type="SUPFAM" id="SSF47413">
    <property type="entry name" value="lambda repressor-like DNA-binding domains"/>
    <property type="match status" value="1"/>
</dbReference>
<feature type="transmembrane region" description="Helical" evidence="1">
    <location>
        <begin position="101"/>
        <end position="118"/>
    </location>
</feature>
<accession>A0ABM9A5J8</accession>
<evidence type="ECO:0000259" key="2">
    <source>
        <dbReference type="PROSITE" id="PS50943"/>
    </source>
</evidence>
<sequence length="153" mass="17835">MSIERKESQFLAENVKRHRLKHAWTQEQLAEICSVNVRTVQRVEKQGQASLETKKALAGAFNLTVEKLTTAESFEQPKSQTTNQINEPYWKSRVRAFSKNAFTLALAFSGVFLMNYIFYPEKTWNYHWSAIWAVVIVVIEIRAFSLRWFSGRT</sequence>
<feature type="transmembrane region" description="Helical" evidence="1">
    <location>
        <begin position="130"/>
        <end position="149"/>
    </location>
</feature>
<dbReference type="RefSeq" id="WP_237362157.1">
    <property type="nucleotide sequence ID" value="NZ_CAKLDM010000002.1"/>
</dbReference>
<dbReference type="PROSITE" id="PS50943">
    <property type="entry name" value="HTH_CROC1"/>
    <property type="match status" value="1"/>
</dbReference>
<dbReference type="Gene3D" id="1.10.260.40">
    <property type="entry name" value="lambda repressor-like DNA-binding domains"/>
    <property type="match status" value="1"/>
</dbReference>
<keyword evidence="4" id="KW-1185">Reference proteome</keyword>
<protein>
    <recommendedName>
        <fullName evidence="2">HTH cro/C1-type domain-containing protein</fullName>
    </recommendedName>
</protein>
<dbReference type="Proteomes" id="UP000838748">
    <property type="component" value="Unassembled WGS sequence"/>
</dbReference>
<comment type="caution">
    <text evidence="3">The sequence shown here is derived from an EMBL/GenBank/DDBJ whole genome shotgun (WGS) entry which is preliminary data.</text>
</comment>
<dbReference type="EMBL" id="CAKLDM010000002">
    <property type="protein sequence ID" value="CAH0540139.1"/>
    <property type="molecule type" value="Genomic_DNA"/>
</dbReference>